<feature type="compositionally biased region" description="Basic and acidic residues" evidence="1">
    <location>
        <begin position="131"/>
        <end position="155"/>
    </location>
</feature>
<feature type="region of interest" description="Disordered" evidence="1">
    <location>
        <begin position="131"/>
        <end position="160"/>
    </location>
</feature>
<accession>F0WTU7</accession>
<reference evidence="2" key="2">
    <citation type="submission" date="2011-02" db="EMBL/GenBank/DDBJ databases">
        <authorList>
            <person name="MacLean D."/>
        </authorList>
    </citation>
    <scope>NUCLEOTIDE SEQUENCE</scope>
</reference>
<feature type="region of interest" description="Disordered" evidence="1">
    <location>
        <begin position="390"/>
        <end position="443"/>
    </location>
</feature>
<dbReference type="HOGENOM" id="CLU_050318_0_0_1"/>
<evidence type="ECO:0000256" key="1">
    <source>
        <dbReference type="SAM" id="MobiDB-lite"/>
    </source>
</evidence>
<evidence type="ECO:0000313" key="2">
    <source>
        <dbReference type="EMBL" id="CCA24791.1"/>
    </source>
</evidence>
<gene>
    <name evidence="2" type="primary">AlNc14C258G9772</name>
    <name evidence="2" type="ORF">ALNC14_109350</name>
</gene>
<feature type="compositionally biased region" description="Basic residues" evidence="1">
    <location>
        <begin position="423"/>
        <end position="433"/>
    </location>
</feature>
<dbReference type="AlphaFoldDB" id="F0WTU7"/>
<proteinExistence type="predicted"/>
<dbReference type="EMBL" id="FR824303">
    <property type="protein sequence ID" value="CCA24791.1"/>
    <property type="molecule type" value="Genomic_DNA"/>
</dbReference>
<dbReference type="PANTHER" id="PTHR37736:SF1">
    <property type="entry name" value="GLYCINE-RICH PROTEIN"/>
    <property type="match status" value="1"/>
</dbReference>
<organism evidence="2">
    <name type="scientific">Albugo laibachii Nc14</name>
    <dbReference type="NCBI Taxonomy" id="890382"/>
    <lineage>
        <taxon>Eukaryota</taxon>
        <taxon>Sar</taxon>
        <taxon>Stramenopiles</taxon>
        <taxon>Oomycota</taxon>
        <taxon>Peronosporomycetes</taxon>
        <taxon>Albuginales</taxon>
        <taxon>Albuginaceae</taxon>
        <taxon>Albugo</taxon>
    </lineage>
</organism>
<dbReference type="PANTHER" id="PTHR37736">
    <property type="entry name" value="GLYCINE-RICH PROTEIN"/>
    <property type="match status" value="1"/>
</dbReference>
<reference evidence="2" key="1">
    <citation type="journal article" date="2011" name="PLoS Biol.">
        <title>Gene gain and loss during evolution of obligate parasitism in the white rust pathogen of Arabidopsis thaliana.</title>
        <authorList>
            <person name="Kemen E."/>
            <person name="Gardiner A."/>
            <person name="Schultz-Larsen T."/>
            <person name="Kemen A.C."/>
            <person name="Balmuth A.L."/>
            <person name="Robert-Seilaniantz A."/>
            <person name="Bailey K."/>
            <person name="Holub E."/>
            <person name="Studholme D.J."/>
            <person name="Maclean D."/>
            <person name="Jones J.D."/>
        </authorList>
    </citation>
    <scope>NUCLEOTIDE SEQUENCE</scope>
</reference>
<feature type="compositionally biased region" description="Basic and acidic residues" evidence="1">
    <location>
        <begin position="403"/>
        <end position="418"/>
    </location>
</feature>
<sequence>MTGTKGTRSQRVKILSVNAIAQRTTDPIDITLSSSNDTIPTQKSKQSIQPIGSIATDTTFQQHPYLNFIQKRKRSYKKKLDKVIALESACADGKVLNEQQQELVSGKPMLERLLLELDMIRDQFIESMEDKASMSLPDSERVLQEEAMESPKEAPDSAIPTDGELHATTELLKVLHIVDAYRNLDQEIPAVLDYCSQVLLGRTRPPAEVSFEENLAESVDVASKYAQKSDVVFACDTTYAQLNEIVSRLVTTKAPIHSLVEHKVNGVSSFVLEEAIVPQSESNGHAMSNGSVHVNQKSPVKPMAVKNVATINFFTDSTLSNETNGPHSNGIEKEEHEVLLGSDMEKNSKASSQPLFETTTIKPPTTKWDVYEADAETSANMKVFSHLLDQSRSQQRRRYQARSKQEGHPDLSHSDDSGYHNSRPQRAHKHKREPKNSNTSQRD</sequence>
<protein>
    <submittedName>
        <fullName evidence="2">Uncharacterized protein AlNc14C258G9772</fullName>
    </submittedName>
</protein>
<name>F0WTU7_9STRA</name>